<dbReference type="InterPro" id="IPR026287">
    <property type="entry name" value="SoFic-like"/>
</dbReference>
<dbReference type="Pfam" id="PF02661">
    <property type="entry name" value="Fic"/>
    <property type="match status" value="1"/>
</dbReference>
<evidence type="ECO:0000259" key="1">
    <source>
        <dbReference type="PROSITE" id="PS51459"/>
    </source>
</evidence>
<dbReference type="InterPro" id="IPR003812">
    <property type="entry name" value="Fido"/>
</dbReference>
<evidence type="ECO:0000313" key="2">
    <source>
        <dbReference type="EMBL" id="PWR74927.1"/>
    </source>
</evidence>
<dbReference type="OrthoDB" id="350952at2157"/>
<protein>
    <submittedName>
        <fullName evidence="2">Cell filamentation protein Fic</fullName>
    </submittedName>
</protein>
<comment type="caution">
    <text evidence="2">The sequence shown here is derived from an EMBL/GenBank/DDBJ whole genome shotgun (WGS) entry which is preliminary data.</text>
</comment>
<reference evidence="2 3" key="1">
    <citation type="submission" date="2018-05" db="EMBL/GenBank/DDBJ databases">
        <title>Draft genome of Methanospirillum stamsii Pt1.</title>
        <authorList>
            <person name="Dueholm M.S."/>
            <person name="Nielsen P.H."/>
            <person name="Bakmann L.F."/>
            <person name="Otzen D.E."/>
        </authorList>
    </citation>
    <scope>NUCLEOTIDE SEQUENCE [LARGE SCALE GENOMIC DNA]</scope>
    <source>
        <strain evidence="2 3">Pt1</strain>
    </source>
</reference>
<dbReference type="InterPro" id="IPR036597">
    <property type="entry name" value="Fido-like_dom_sf"/>
</dbReference>
<dbReference type="PANTHER" id="PTHR13504:SF38">
    <property type="entry name" value="FIDO DOMAIN-CONTAINING PROTEIN"/>
    <property type="match status" value="1"/>
</dbReference>
<dbReference type="EMBL" id="QGMZ01000014">
    <property type="protein sequence ID" value="PWR74927.1"/>
    <property type="molecule type" value="Genomic_DNA"/>
</dbReference>
<name>A0A2V2NEW2_9EURY</name>
<organism evidence="2 3">
    <name type="scientific">Methanospirillum stamsii</name>
    <dbReference type="NCBI Taxonomy" id="1277351"/>
    <lineage>
        <taxon>Archaea</taxon>
        <taxon>Methanobacteriati</taxon>
        <taxon>Methanobacteriota</taxon>
        <taxon>Stenosarchaea group</taxon>
        <taxon>Methanomicrobia</taxon>
        <taxon>Methanomicrobiales</taxon>
        <taxon>Methanospirillaceae</taxon>
        <taxon>Methanospirillum</taxon>
    </lineage>
</organism>
<dbReference type="PROSITE" id="PS51459">
    <property type="entry name" value="FIDO"/>
    <property type="match status" value="1"/>
</dbReference>
<dbReference type="SUPFAM" id="SSF140931">
    <property type="entry name" value="Fic-like"/>
    <property type="match status" value="1"/>
</dbReference>
<dbReference type="PANTHER" id="PTHR13504">
    <property type="entry name" value="FIDO DOMAIN-CONTAINING PROTEIN DDB_G0283145"/>
    <property type="match status" value="1"/>
</dbReference>
<dbReference type="Gene3D" id="1.10.3290.10">
    <property type="entry name" value="Fido-like domain"/>
    <property type="match status" value="1"/>
</dbReference>
<dbReference type="InterPro" id="IPR025758">
    <property type="entry name" value="Fic/DOC_N"/>
</dbReference>
<dbReference type="GeneID" id="97611201"/>
<evidence type="ECO:0000313" key="3">
    <source>
        <dbReference type="Proteomes" id="UP000245934"/>
    </source>
</evidence>
<proteinExistence type="predicted"/>
<accession>A0A2V2NEW2</accession>
<keyword evidence="3" id="KW-1185">Reference proteome</keyword>
<dbReference type="RefSeq" id="WP_109940359.1">
    <property type="nucleotide sequence ID" value="NZ_CP176366.1"/>
</dbReference>
<feature type="domain" description="Fido" evidence="1">
    <location>
        <begin position="125"/>
        <end position="274"/>
    </location>
</feature>
<gene>
    <name evidence="2" type="ORF">DLD82_06780</name>
</gene>
<dbReference type="Proteomes" id="UP000245934">
    <property type="component" value="Unassembled WGS sequence"/>
</dbReference>
<dbReference type="Pfam" id="PF13784">
    <property type="entry name" value="Fic_N"/>
    <property type="match status" value="1"/>
</dbReference>
<dbReference type="AlphaFoldDB" id="A0A2V2NEW2"/>
<sequence length="384" mass="43474">MKYNTGRYEEQPNGCVCFIPSSLPLDPPLDYTPKIASLLSSADRAIAYMDGTIQMVPDSDLLSCMFARKEALLSAQIEGTIATFSGLLRFEKNLSSPDNPDHLKQVVNNFNALTEGFAKAEIDKISMGFLCSLHKTLLAGVKGKEKMPGFIRPIQNLVGGDDCFTATYVPPPQENVMFCLENLLNYIRMDDDTPPLIKSALIYAYFEMIHPFLDGNGRVGRLLIILYLYFKKVIRFRFFTISYYLKEKREEHYIRLNRISKEGDIEGWIEFYLEGVIKSSNLTSETAVSIKKLNEKLEKWVITNSVGGIHGILLNQLLFSNPIVSIPNVRDNLNISHQAAGRLVNKYVDAGFLVEETGKSRYKEFLFVEYVKILSKGTEFPKVE</sequence>
<dbReference type="InterPro" id="IPR040198">
    <property type="entry name" value="Fido_containing"/>
</dbReference>
<dbReference type="PIRSF" id="PIRSF038925">
    <property type="entry name" value="AMP-prot_trans"/>
    <property type="match status" value="1"/>
</dbReference>